<comment type="cofactor">
    <cofactor evidence="1">
        <name>FAD</name>
        <dbReference type="ChEBI" id="CHEBI:57692"/>
    </cofactor>
</comment>
<dbReference type="Gene3D" id="3.40.462.20">
    <property type="match status" value="1"/>
</dbReference>
<name>A0A1H7Y0A4_9ACTN</name>
<dbReference type="STRING" id="46177.SAMN05660976_05059"/>
<keyword evidence="4" id="KW-0274">FAD</keyword>
<keyword evidence="8" id="KW-1185">Reference proteome</keyword>
<dbReference type="InterPro" id="IPR016169">
    <property type="entry name" value="FAD-bd_PCMH_sub2"/>
</dbReference>
<dbReference type="InterPro" id="IPR016166">
    <property type="entry name" value="FAD-bd_PCMH"/>
</dbReference>
<dbReference type="InterPro" id="IPR050416">
    <property type="entry name" value="FAD-linked_Oxidoreductase"/>
</dbReference>
<dbReference type="Proteomes" id="UP000198953">
    <property type="component" value="Unassembled WGS sequence"/>
</dbReference>
<evidence type="ECO:0000313" key="7">
    <source>
        <dbReference type="EMBL" id="SEM39500.1"/>
    </source>
</evidence>
<proteinExistence type="inferred from homology"/>
<feature type="domain" description="FAD-binding PCMH-type" evidence="6">
    <location>
        <begin position="43"/>
        <end position="211"/>
    </location>
</feature>
<dbReference type="RefSeq" id="WP_091103162.1">
    <property type="nucleotide sequence ID" value="NZ_FOBF01000012.1"/>
</dbReference>
<dbReference type="InterPro" id="IPR012951">
    <property type="entry name" value="BBE"/>
</dbReference>
<keyword evidence="5" id="KW-0560">Oxidoreductase</keyword>
<dbReference type="Pfam" id="PF08031">
    <property type="entry name" value="BBE"/>
    <property type="match status" value="1"/>
</dbReference>
<dbReference type="InterPro" id="IPR036318">
    <property type="entry name" value="FAD-bd_PCMH-like_sf"/>
</dbReference>
<dbReference type="InterPro" id="IPR006094">
    <property type="entry name" value="Oxid_FAD_bind_N"/>
</dbReference>
<dbReference type="EMBL" id="FOBF01000012">
    <property type="protein sequence ID" value="SEM39500.1"/>
    <property type="molecule type" value="Genomic_DNA"/>
</dbReference>
<evidence type="ECO:0000259" key="6">
    <source>
        <dbReference type="PROSITE" id="PS51387"/>
    </source>
</evidence>
<comment type="similarity">
    <text evidence="2">Belongs to the oxygen-dependent FAD-linked oxidoreductase family.</text>
</comment>
<dbReference type="SUPFAM" id="SSF56176">
    <property type="entry name" value="FAD-binding/transporter-associated domain-like"/>
    <property type="match status" value="1"/>
</dbReference>
<gene>
    <name evidence="7" type="ORF">SAMN05660976_05059</name>
</gene>
<evidence type="ECO:0000256" key="1">
    <source>
        <dbReference type="ARBA" id="ARBA00001974"/>
    </source>
</evidence>
<sequence length="434" mass="46066">MTQPYAIQGDVHPARLLHGFSGPVHLPGEAGYDERRRSLNPSVDPRPLLVAEAAHEDDVRTALLAARRHGLPFAVQATGHGTHAGCDGGIVVNTSAMASVLVDPGRRIARVGPGARWGEVIAACAPFGLAPLSGSSPSVGVTGYTLGGGLGWLARRHGFAADSVVRARVLTADGRHVTADAGRHPDLFWALRGGGGGFGVVTSLEFRLHPVSEVYAGFAYFPIEGAAETLAAYRDWIERIPDALSTAIVLRWMPDDAATPEPLRGRHVLMVKAVHAGEADDARRLLAPLWRAAGPALLDETASMPYARTAMGGTAARHLDLFDALPDEVIGTLVEASEHARTVEVRHWGGAMGRPGPDAGPVSRRSTRLSVIVDTPPPGLAEALRPHANGGTFLNFLTDPSRTASAFAPDDLRRLREIKHAYDPDAFFRVGHTV</sequence>
<protein>
    <submittedName>
        <fullName evidence="7">Berberine and berberine like</fullName>
    </submittedName>
</protein>
<dbReference type="Gene3D" id="3.30.43.10">
    <property type="entry name" value="Uridine Diphospho-n-acetylenolpyruvylglucosamine Reductase, domain 2"/>
    <property type="match status" value="1"/>
</dbReference>
<evidence type="ECO:0000256" key="4">
    <source>
        <dbReference type="ARBA" id="ARBA00022827"/>
    </source>
</evidence>
<dbReference type="Pfam" id="PF01565">
    <property type="entry name" value="FAD_binding_4"/>
    <property type="match status" value="1"/>
</dbReference>
<dbReference type="PROSITE" id="PS51387">
    <property type="entry name" value="FAD_PCMH"/>
    <property type="match status" value="1"/>
</dbReference>
<organism evidence="7 8">
    <name type="scientific">Nonomuraea pusilla</name>
    <dbReference type="NCBI Taxonomy" id="46177"/>
    <lineage>
        <taxon>Bacteria</taxon>
        <taxon>Bacillati</taxon>
        <taxon>Actinomycetota</taxon>
        <taxon>Actinomycetes</taxon>
        <taxon>Streptosporangiales</taxon>
        <taxon>Streptosporangiaceae</taxon>
        <taxon>Nonomuraea</taxon>
    </lineage>
</organism>
<evidence type="ECO:0000256" key="2">
    <source>
        <dbReference type="ARBA" id="ARBA00005466"/>
    </source>
</evidence>
<dbReference type="InterPro" id="IPR016167">
    <property type="entry name" value="FAD-bd_PCMH_sub1"/>
</dbReference>
<dbReference type="GO" id="GO:0016491">
    <property type="term" value="F:oxidoreductase activity"/>
    <property type="evidence" value="ECO:0007669"/>
    <property type="project" value="UniProtKB-KW"/>
</dbReference>
<accession>A0A1H7Y0A4</accession>
<dbReference type="PANTHER" id="PTHR42973:SF39">
    <property type="entry name" value="FAD-BINDING PCMH-TYPE DOMAIN-CONTAINING PROTEIN"/>
    <property type="match status" value="1"/>
</dbReference>
<reference evidence="7 8" key="1">
    <citation type="submission" date="2016-10" db="EMBL/GenBank/DDBJ databases">
        <authorList>
            <person name="de Groot N.N."/>
        </authorList>
    </citation>
    <scope>NUCLEOTIDE SEQUENCE [LARGE SCALE GENOMIC DNA]</scope>
    <source>
        <strain evidence="7 8">DSM 43357</strain>
    </source>
</reference>
<dbReference type="GO" id="GO:0071949">
    <property type="term" value="F:FAD binding"/>
    <property type="evidence" value="ECO:0007669"/>
    <property type="project" value="InterPro"/>
</dbReference>
<dbReference type="AlphaFoldDB" id="A0A1H7Y0A4"/>
<dbReference type="OrthoDB" id="5169292at2"/>
<evidence type="ECO:0000256" key="5">
    <source>
        <dbReference type="ARBA" id="ARBA00023002"/>
    </source>
</evidence>
<keyword evidence="3" id="KW-0285">Flavoprotein</keyword>
<dbReference type="Gene3D" id="3.30.465.10">
    <property type="match status" value="1"/>
</dbReference>
<dbReference type="PANTHER" id="PTHR42973">
    <property type="entry name" value="BINDING OXIDOREDUCTASE, PUTATIVE (AFU_ORTHOLOGUE AFUA_1G17690)-RELATED"/>
    <property type="match status" value="1"/>
</dbReference>
<evidence type="ECO:0000313" key="8">
    <source>
        <dbReference type="Proteomes" id="UP000198953"/>
    </source>
</evidence>
<evidence type="ECO:0000256" key="3">
    <source>
        <dbReference type="ARBA" id="ARBA00022630"/>
    </source>
</evidence>